<evidence type="ECO:0000259" key="4">
    <source>
        <dbReference type="Pfam" id="PF08241"/>
    </source>
</evidence>
<dbReference type="InterPro" id="IPR013216">
    <property type="entry name" value="Methyltransf_11"/>
</dbReference>
<keyword evidence="1 5" id="KW-0489">Methyltransferase</keyword>
<dbReference type="GO" id="GO:0008168">
    <property type="term" value="F:methyltransferase activity"/>
    <property type="evidence" value="ECO:0007669"/>
    <property type="project" value="UniProtKB-KW"/>
</dbReference>
<dbReference type="RefSeq" id="WP_344806609.1">
    <property type="nucleotide sequence ID" value="NZ_BAABAB010000022.1"/>
</dbReference>
<keyword evidence="2" id="KW-0808">Transferase</keyword>
<proteinExistence type="predicted"/>
<dbReference type="Proteomes" id="UP001501490">
    <property type="component" value="Unassembled WGS sequence"/>
</dbReference>
<comment type="caution">
    <text evidence="5">The sequence shown here is derived from an EMBL/GenBank/DDBJ whole genome shotgun (WGS) entry which is preliminary data.</text>
</comment>
<evidence type="ECO:0000256" key="2">
    <source>
        <dbReference type="ARBA" id="ARBA00022679"/>
    </source>
</evidence>
<dbReference type="GO" id="GO:0032259">
    <property type="term" value="P:methylation"/>
    <property type="evidence" value="ECO:0007669"/>
    <property type="project" value="UniProtKB-KW"/>
</dbReference>
<dbReference type="CDD" id="cd02440">
    <property type="entry name" value="AdoMet_MTases"/>
    <property type="match status" value="1"/>
</dbReference>
<dbReference type="PANTHER" id="PTHR43464">
    <property type="entry name" value="METHYLTRANSFERASE"/>
    <property type="match status" value="1"/>
</dbReference>
<dbReference type="Pfam" id="PF08241">
    <property type="entry name" value="Methyltransf_11"/>
    <property type="match status" value="1"/>
</dbReference>
<sequence length="241" mass="25502">MDDRLRRRSVSQSFLLDLLLAQIEQWSSGRPDGAAGLRVVDLGGGTGGTSIKLASLGYRVTVIDPSPDALASLERRTDEAGLVGRIDGRQGDASDLVALLGPAQADLVICHRVLEVVDSPAAALSAVAEVLRPGGALSLVVAQRRSLVLSQALAGHFASARRTWADPDRFDHDQILDLVIAAGLRPQISHGIGAIADHVPEALVEAESGAYSELSQLEREISQDPAFRALAPYVHVFARPA</sequence>
<gene>
    <name evidence="5" type="ORF">GCM10022236_33640</name>
</gene>
<protein>
    <submittedName>
        <fullName evidence="5">Methyltransferase</fullName>
    </submittedName>
</protein>
<evidence type="ECO:0000256" key="3">
    <source>
        <dbReference type="ARBA" id="ARBA00022691"/>
    </source>
</evidence>
<dbReference type="EMBL" id="BAABAB010000022">
    <property type="protein sequence ID" value="GAA3628572.1"/>
    <property type="molecule type" value="Genomic_DNA"/>
</dbReference>
<evidence type="ECO:0000256" key="1">
    <source>
        <dbReference type="ARBA" id="ARBA00022603"/>
    </source>
</evidence>
<keyword evidence="6" id="KW-1185">Reference proteome</keyword>
<keyword evidence="3" id="KW-0949">S-adenosyl-L-methionine</keyword>
<organism evidence="5 6">
    <name type="scientific">Microlunatus ginsengisoli</name>
    <dbReference type="NCBI Taxonomy" id="363863"/>
    <lineage>
        <taxon>Bacteria</taxon>
        <taxon>Bacillati</taxon>
        <taxon>Actinomycetota</taxon>
        <taxon>Actinomycetes</taxon>
        <taxon>Propionibacteriales</taxon>
        <taxon>Propionibacteriaceae</taxon>
        <taxon>Microlunatus</taxon>
    </lineage>
</organism>
<name>A0ABP7ABF8_9ACTN</name>
<evidence type="ECO:0000313" key="6">
    <source>
        <dbReference type="Proteomes" id="UP001501490"/>
    </source>
</evidence>
<evidence type="ECO:0000313" key="5">
    <source>
        <dbReference type="EMBL" id="GAA3628572.1"/>
    </source>
</evidence>
<dbReference type="InterPro" id="IPR029063">
    <property type="entry name" value="SAM-dependent_MTases_sf"/>
</dbReference>
<dbReference type="Gene3D" id="3.40.50.150">
    <property type="entry name" value="Vaccinia Virus protein VP39"/>
    <property type="match status" value="1"/>
</dbReference>
<accession>A0ABP7ABF8</accession>
<reference evidence="6" key="1">
    <citation type="journal article" date="2019" name="Int. J. Syst. Evol. Microbiol.">
        <title>The Global Catalogue of Microorganisms (GCM) 10K type strain sequencing project: providing services to taxonomists for standard genome sequencing and annotation.</title>
        <authorList>
            <consortium name="The Broad Institute Genomics Platform"/>
            <consortium name="The Broad Institute Genome Sequencing Center for Infectious Disease"/>
            <person name="Wu L."/>
            <person name="Ma J."/>
        </authorList>
    </citation>
    <scope>NUCLEOTIDE SEQUENCE [LARGE SCALE GENOMIC DNA]</scope>
    <source>
        <strain evidence="6">JCM 16929</strain>
    </source>
</reference>
<feature type="domain" description="Methyltransferase type 11" evidence="4">
    <location>
        <begin position="40"/>
        <end position="138"/>
    </location>
</feature>
<dbReference type="PANTHER" id="PTHR43464:SF19">
    <property type="entry name" value="UBIQUINONE BIOSYNTHESIS O-METHYLTRANSFERASE, MITOCHONDRIAL"/>
    <property type="match status" value="1"/>
</dbReference>
<dbReference type="SUPFAM" id="SSF53335">
    <property type="entry name" value="S-adenosyl-L-methionine-dependent methyltransferases"/>
    <property type="match status" value="1"/>
</dbReference>